<sequence>MSQTQESMSIEGALEHLITTYGELNGSAIEELDCEPSPLEFMQYVARNTPFVVRGGAASWRAFQEWDKDYLVSSLAGQSVNVAVTPHG</sequence>
<feature type="domain" description="Cupin-like" evidence="1">
    <location>
        <begin position="40"/>
        <end position="86"/>
    </location>
</feature>
<dbReference type="SUPFAM" id="SSF51197">
    <property type="entry name" value="Clavaminate synthase-like"/>
    <property type="match status" value="1"/>
</dbReference>
<dbReference type="Gene3D" id="2.60.120.10">
    <property type="entry name" value="Jelly Rolls"/>
    <property type="match status" value="1"/>
</dbReference>
<dbReference type="Proteomes" id="UP000076881">
    <property type="component" value="Unassembled WGS sequence"/>
</dbReference>
<reference evidence="2 3" key="1">
    <citation type="journal article" date="2016" name="Genome Biol. Evol.">
        <title>Divergent and convergent evolution of fungal pathogenicity.</title>
        <authorList>
            <person name="Shang Y."/>
            <person name="Xiao G."/>
            <person name="Zheng P."/>
            <person name="Cen K."/>
            <person name="Zhan S."/>
            <person name="Wang C."/>
        </authorList>
    </citation>
    <scope>NUCLEOTIDE SEQUENCE [LARGE SCALE GENOMIC DNA]</scope>
    <source>
        <strain evidence="2 3">RCEF 1005</strain>
    </source>
</reference>
<dbReference type="OrthoDB" id="415358at2759"/>
<dbReference type="Pfam" id="PF13621">
    <property type="entry name" value="Cupin_8"/>
    <property type="match status" value="1"/>
</dbReference>
<name>A0A162K643_CORDF</name>
<comment type="caution">
    <text evidence="2">The sequence shown here is derived from an EMBL/GenBank/DDBJ whole genome shotgun (WGS) entry which is preliminary data.</text>
</comment>
<dbReference type="InterPro" id="IPR041667">
    <property type="entry name" value="Cupin_8"/>
</dbReference>
<dbReference type="STRING" id="1081108.A0A162K643"/>
<accession>A0A162K643</accession>
<protein>
    <recommendedName>
        <fullName evidence="1">Cupin-like domain-containing protein</fullName>
    </recommendedName>
</protein>
<gene>
    <name evidence="2" type="ORF">LEL_04256</name>
</gene>
<proteinExistence type="predicted"/>
<evidence type="ECO:0000313" key="2">
    <source>
        <dbReference type="EMBL" id="OAA77433.1"/>
    </source>
</evidence>
<dbReference type="AlphaFoldDB" id="A0A162K643"/>
<dbReference type="InterPro" id="IPR014710">
    <property type="entry name" value="RmlC-like_jellyroll"/>
</dbReference>
<dbReference type="EMBL" id="AZHF01000003">
    <property type="protein sequence ID" value="OAA77433.1"/>
    <property type="molecule type" value="Genomic_DNA"/>
</dbReference>
<evidence type="ECO:0000313" key="3">
    <source>
        <dbReference type="Proteomes" id="UP000076881"/>
    </source>
</evidence>
<keyword evidence="3" id="KW-1185">Reference proteome</keyword>
<evidence type="ECO:0000259" key="1">
    <source>
        <dbReference type="Pfam" id="PF13621"/>
    </source>
</evidence>
<organism evidence="2 3">
    <name type="scientific">Akanthomyces lecanii RCEF 1005</name>
    <dbReference type="NCBI Taxonomy" id="1081108"/>
    <lineage>
        <taxon>Eukaryota</taxon>
        <taxon>Fungi</taxon>
        <taxon>Dikarya</taxon>
        <taxon>Ascomycota</taxon>
        <taxon>Pezizomycotina</taxon>
        <taxon>Sordariomycetes</taxon>
        <taxon>Hypocreomycetidae</taxon>
        <taxon>Hypocreales</taxon>
        <taxon>Cordycipitaceae</taxon>
        <taxon>Akanthomyces</taxon>
        <taxon>Cordyceps confragosa</taxon>
    </lineage>
</organism>